<feature type="domain" description="PAS" evidence="5">
    <location>
        <begin position="2097"/>
        <end position="2168"/>
    </location>
</feature>
<evidence type="ECO:0000313" key="10">
    <source>
        <dbReference type="Proteomes" id="UP000515237"/>
    </source>
</evidence>
<feature type="domain" description="PAC" evidence="6">
    <location>
        <begin position="809"/>
        <end position="859"/>
    </location>
</feature>
<feature type="coiled-coil region" evidence="2">
    <location>
        <begin position="659"/>
        <end position="739"/>
    </location>
</feature>
<dbReference type="PROSITE" id="PS50112">
    <property type="entry name" value="PAS"/>
    <property type="match status" value="4"/>
</dbReference>
<dbReference type="Proteomes" id="UP000515237">
    <property type="component" value="Chromosome"/>
</dbReference>
<dbReference type="InterPro" id="IPR005467">
    <property type="entry name" value="His_kinase_dom"/>
</dbReference>
<dbReference type="Pfam" id="PF13426">
    <property type="entry name" value="PAS_9"/>
    <property type="match status" value="2"/>
</dbReference>
<evidence type="ECO:0000259" key="7">
    <source>
        <dbReference type="PROSITE" id="PS50122"/>
    </source>
</evidence>
<dbReference type="SUPFAM" id="SSF52738">
    <property type="entry name" value="Methylesterase CheB, C-terminal domain"/>
    <property type="match status" value="1"/>
</dbReference>
<dbReference type="InterPro" id="IPR022641">
    <property type="entry name" value="CheR_N"/>
</dbReference>
<dbReference type="InterPro" id="IPR035909">
    <property type="entry name" value="CheB_C"/>
</dbReference>
<dbReference type="InterPro" id="IPR050903">
    <property type="entry name" value="Bact_Chemotaxis_MeTrfase"/>
</dbReference>
<dbReference type="InterPro" id="IPR000700">
    <property type="entry name" value="PAS-assoc_C"/>
</dbReference>
<dbReference type="SUPFAM" id="SSF53335">
    <property type="entry name" value="S-adenosyl-L-methionine-dependent methyltransferases"/>
    <property type="match status" value="1"/>
</dbReference>
<dbReference type="Pfam" id="PF01339">
    <property type="entry name" value="CheB_methylest"/>
    <property type="match status" value="1"/>
</dbReference>
<gene>
    <name evidence="9" type="ORF">HUW51_19670</name>
</gene>
<dbReference type="InterPro" id="IPR013655">
    <property type="entry name" value="PAS_fold_3"/>
</dbReference>
<dbReference type="SUPFAM" id="SSF55781">
    <property type="entry name" value="GAF domain-like"/>
    <property type="match status" value="2"/>
</dbReference>
<dbReference type="SUPFAM" id="SSF47757">
    <property type="entry name" value="Chemotaxis receptor methyltransferase CheR, N-terminal domain"/>
    <property type="match status" value="1"/>
</dbReference>
<organism evidence="9 10">
    <name type="scientific">Adhaeribacter swui</name>
    <dbReference type="NCBI Taxonomy" id="2086471"/>
    <lineage>
        <taxon>Bacteria</taxon>
        <taxon>Pseudomonadati</taxon>
        <taxon>Bacteroidota</taxon>
        <taxon>Cytophagia</taxon>
        <taxon>Cytophagales</taxon>
        <taxon>Hymenobacteraceae</taxon>
        <taxon>Adhaeribacter</taxon>
    </lineage>
</organism>
<feature type="domain" description="PAC" evidence="6">
    <location>
        <begin position="935"/>
        <end position="987"/>
    </location>
</feature>
<feature type="region of interest" description="Disordered" evidence="3">
    <location>
        <begin position="917"/>
        <end position="936"/>
    </location>
</feature>
<reference evidence="9 10" key="1">
    <citation type="journal article" date="2018" name="Int. J. Syst. Evol. Microbiol.">
        <title>Adhaeribacter swui sp. nov., isolated from wet mud.</title>
        <authorList>
            <person name="Kim D.U."/>
            <person name="Kim K.W."/>
            <person name="Kang M.S."/>
            <person name="Kim J.Y."/>
            <person name="Jang J.H."/>
            <person name="Kim M.K."/>
        </authorList>
    </citation>
    <scope>NUCLEOTIDE SEQUENCE [LARGE SCALE GENOMIC DNA]</scope>
    <source>
        <strain evidence="9 10">KCTC 52873</strain>
    </source>
</reference>
<dbReference type="Pfam" id="PF01590">
    <property type="entry name" value="GAF"/>
    <property type="match status" value="2"/>
</dbReference>
<feature type="domain" description="CheB-type methylesterase" evidence="7">
    <location>
        <begin position="26"/>
        <end position="209"/>
    </location>
</feature>
<evidence type="ECO:0000313" key="9">
    <source>
        <dbReference type="EMBL" id="QNF34837.1"/>
    </source>
</evidence>
<protein>
    <submittedName>
        <fullName evidence="9">PAS domain S-box protein</fullName>
    </submittedName>
</protein>
<dbReference type="EMBL" id="CP055156">
    <property type="protein sequence ID" value="QNF34837.1"/>
    <property type="molecule type" value="Genomic_DNA"/>
</dbReference>
<dbReference type="InterPro" id="IPR000780">
    <property type="entry name" value="CheR_MeTrfase"/>
</dbReference>
<sequence length="2705" mass="308667">MDKERNEMESSKASEFITEKPQGFLITGIGASAGGIQALQEFFQHVPAGSGVAYVVILHLSPDHDSKLAQVIQSVTTIPVTQVKEKTKIQPDHIFVVPPNQHLILEDGFIAPSVNLFVEERRAPVDIFFRSLADTHGPRAISVVLSGTGANGSMGLKRVKERGGAVYVQNPREAEFNEMPRNAIATELVDEVLPVAEIPARIMAYRESIGTVEIVAESATRPEQQQQALREIFTQLRVRTGHDFSNYKRPTLLRRIERRINIHNLPDLPSYAAFVHQHLDEANALLKDLLISVTNFFRDKKSFEALEREILPAILKNRSAKDEIRVWVAGCATGEEAYTLAMLLAERTQSVIDAPKVQIFGTDIDEAALAVAREGLYTLNDAADVSPDRLRQFFNKEGDNYRIKREIREMVLFANHNFLKDPPFSRLDLVTCRNVLIYLNETAKERVMETFHFALRPGGVLFLGSSESVEGASDLYAIISREHHIYQKREVSMRNFPVPESVPNFQLREQPLGKLNDPDNRSVNRISFGELHQKMLEQYAPPSLVVNEDYEIMHLSEKVGSYLEFSGGEPTKNLLKLIKPELRLELRSALYQAVQRQTPIEARNIPFSNNGERQFINLLVRPVTKEGESVKGFILIIFEPSQHTPSDESIIISADEPVARHLEEELIQVKAQLRSAAEQYEYQAEELKASNEELQAMNEELRSAAEELETSKEELQSINEELRTVNQELKVKIEETSVTSNNLQNLINSADVATIFLDRAFCIRLYTPAARQIFNLIPSDYGRPLSDITHRLEYGNLLTDTETVLDKLTVLEREVTTTDHRTFMMRVLPYRTTEDRINGVVITFYDITQRQHAEKALQQSEERLRLLIESAKDYAIYTLDADRKVISWSSGAQLIFGYTEAEILGQSGDIVFVPEDRENKAPEKEAEKAQKEGRAENERWHLRKNNSRFWGSGLTHPLRDDQGNTIGFVKIMRDLTEQRQMEEALRQAEEKYRTQLEQEVEARTAELSESKDLLQATMDATLNMIQVFEAVRNAEGEIIDFRYVLLNNEAERYMPDALGKSLLQIQPGVVEEGIFAAFKEVTETGIPQQYEKHYVHEQFNGWFHQSAVKLGDGVATTTADITQRKIAEQEIIRLKDELARKATDKYQALFNSIDEGFTIIELLYDEEGKLVDFIYQETNPALPMHVGMDVQGKRRSELFLDKKDFLLEKYEHLAKTGEPLHFEYSIDGLGGQWFQVTAARIGGEGSKNLGVLFRNITERKQREQQQSYLIKLGDALRPLSGALEIQDAAMRVLGEQLQVDRVLYAEVDDDGETYSISANYVRGAYPKLLGRFPTSNFGAASKGLRSGEAFAIENMTSEERLSEKERAAFIAHDVYASIGVPLIKAGRWVANLGIQHGQARQWTAEDIALVKETAERTWAAVERAKAENALRKSEEKYRTLFETIEEGFCIMEMVRDEQGDVVDVIFREVNKAFERHTGLANVVGKRSTELIPNQDPNRFKDYQQLSETGETTLSEIYIHDVNRWLRLYRFRMGEPGSNLLAAVFEDITERKQREQHQQFLLNLSDKLRDANSLKDVQTTVTDSLRKHYDAGWCYYVEWDEEKNSSFVQYDSKRDDLLSLAGTHDVSDIPEFLDLLKSGHILNVSDYENYELLSPTIRERYTAAGFRSMLVASLVRQGSLISSLIIGDTKIRNWSTYDEALLAEVAERTWAAIERAKAEDALRRADERYRTMTDNAPVLIWETDESGGTFANRYYTDFFGVSLEEILAMGWTKFLHPEDAEGYFAAYQKAFEEREPYSYECRFLRADGEYRWLLNTGHPLGENRFVGFSVDITERNRAEQALRNSEERLQLAVDTARTVVWEWDVAENRIETTPNFSEVYGLSVIEFTQQGFALLHPDDQEAHLQKVQKASKEGGGYYSMFRIVRPDTKETIWFEERADSLTGEDGQVIKLVGASIDITDIKKAEKALQKSEEKYRTLFNSMDEGYCIIQMLYNEENEPYNWIFLEVNPAFEKNNGLSNATGKTILELTPNIEPKWFEIYGRVATTGQPNRFEEDSPALNRWFSLYAFRVGIPEERKVAVLFNDITQRKNAEAALIKSEEQFRRAIQDAPIPIIMHAEDGKVLQISRTWTELTGYQPEEVPTFDHWLTHAYGEGANMVRQHMQQLFKNDKESLNIDFPIKTRVKGLRYWSFSASSPGRLADGRRFIVGMALDITERIASEEKLQDFNKMLEKQVTDRTQALRESRDMLQSVFDTTLLSLSILKAVRDENGEIIDFEIRLINKELERETGRTDLVGKLYSVEYPGIKQAGLFDLMLRVVETGEPGQVEYYYPHENFNKWYAAMFVKMDDGLVASNLDITERKLAEAELSRNFTILKQAEEVAGIGSWEYDYNTHNFYWSEGMYHLFGLPVGSKKSLDTYLEYVIEEDRHIAEKLVNSIKQEPQPLEEIIRVRVNGQLVSLKIKAIVLHDDLNRPYKMLGVDLDVSVIKHLEQENLEMRLEQQKALLLAILDAQQEERRRISESLHNGVGQLLYATKLNLNQLADQIPKEVLSPTAKLLTEAIQETRRVSHELVPMVLQDFGLTRALQELCRSYEQSSIEVNCDVDLEGRLESYLELAIYRIAQELLTNVAKHAQATRADLLLEQEEGNIMLKVRDNGKGINLKNGKPKGIGLRTIGDRVNLLNGTFTVSTPASGKGTLVVIQLPNAG</sequence>
<dbReference type="Gene3D" id="2.10.70.100">
    <property type="match status" value="1"/>
</dbReference>
<dbReference type="GO" id="GO:0008984">
    <property type="term" value="F:protein-glutamate methylesterase activity"/>
    <property type="evidence" value="ECO:0007669"/>
    <property type="project" value="InterPro"/>
</dbReference>
<dbReference type="Gene3D" id="1.20.5.1930">
    <property type="match status" value="1"/>
</dbReference>
<dbReference type="InterPro" id="IPR036890">
    <property type="entry name" value="HATPase_C_sf"/>
</dbReference>
<dbReference type="RefSeq" id="WP_185271331.1">
    <property type="nucleotide sequence ID" value="NZ_CP055156.1"/>
</dbReference>
<dbReference type="SMART" id="SM00091">
    <property type="entry name" value="PAS"/>
    <property type="match status" value="9"/>
</dbReference>
<dbReference type="Gene3D" id="3.30.565.10">
    <property type="entry name" value="Histidine kinase-like ATPase, C-terminal domain"/>
    <property type="match status" value="1"/>
</dbReference>
<dbReference type="SMART" id="SM00387">
    <property type="entry name" value="HATPase_c"/>
    <property type="match status" value="1"/>
</dbReference>
<evidence type="ECO:0000256" key="1">
    <source>
        <dbReference type="PROSITE-ProRule" id="PRU00050"/>
    </source>
</evidence>
<feature type="domain" description="CheR-type methyltransferase" evidence="8">
    <location>
        <begin position="217"/>
        <end position="491"/>
    </location>
</feature>
<keyword evidence="10" id="KW-1185">Reference proteome</keyword>
<dbReference type="CDD" id="cd16434">
    <property type="entry name" value="CheB-CheR_fusion"/>
    <property type="match status" value="1"/>
</dbReference>
<dbReference type="InterPro" id="IPR000673">
    <property type="entry name" value="Sig_transdc_resp-reg_Me-estase"/>
</dbReference>
<dbReference type="Pfam" id="PF02518">
    <property type="entry name" value="HATPase_c"/>
    <property type="match status" value="1"/>
</dbReference>
<dbReference type="InterPro" id="IPR001610">
    <property type="entry name" value="PAC"/>
</dbReference>
<dbReference type="InterPro" id="IPR035965">
    <property type="entry name" value="PAS-like_dom_sf"/>
</dbReference>
<feature type="domain" description="Histidine kinase" evidence="4">
    <location>
        <begin position="2517"/>
        <end position="2705"/>
    </location>
</feature>
<name>A0A7G7GCF3_9BACT</name>
<dbReference type="PROSITE" id="PS50113">
    <property type="entry name" value="PAC"/>
    <property type="match status" value="5"/>
</dbReference>
<dbReference type="InterPro" id="IPR022642">
    <property type="entry name" value="CheR_C"/>
</dbReference>
<evidence type="ECO:0000259" key="5">
    <source>
        <dbReference type="PROSITE" id="PS50112"/>
    </source>
</evidence>
<dbReference type="SUPFAM" id="SSF55874">
    <property type="entry name" value="ATPase domain of HSP90 chaperone/DNA topoisomerase II/histidine kinase"/>
    <property type="match status" value="1"/>
</dbReference>
<keyword evidence="2" id="KW-0175">Coiled coil</keyword>
<dbReference type="SMART" id="SM00065">
    <property type="entry name" value="GAF"/>
    <property type="match status" value="2"/>
</dbReference>
<dbReference type="KEGG" id="aswu:HUW51_19670"/>
<dbReference type="Gene3D" id="3.40.50.180">
    <property type="entry name" value="Methylesterase CheB, C-terminal domain"/>
    <property type="match status" value="1"/>
</dbReference>
<feature type="domain" description="PAS" evidence="5">
    <location>
        <begin position="860"/>
        <end position="918"/>
    </location>
</feature>
<evidence type="ECO:0000256" key="2">
    <source>
        <dbReference type="SAM" id="Coils"/>
    </source>
</evidence>
<feature type="coiled-coil region" evidence="2">
    <location>
        <begin position="971"/>
        <end position="1013"/>
    </location>
</feature>
<dbReference type="PROSITE" id="PS50123">
    <property type="entry name" value="CHER"/>
    <property type="match status" value="1"/>
</dbReference>
<dbReference type="InterPro" id="IPR000014">
    <property type="entry name" value="PAS"/>
</dbReference>
<proteinExistence type="predicted"/>
<dbReference type="Pfam" id="PF08447">
    <property type="entry name" value="PAS_3"/>
    <property type="match status" value="3"/>
</dbReference>
<dbReference type="GO" id="GO:0006935">
    <property type="term" value="P:chemotaxis"/>
    <property type="evidence" value="ECO:0007669"/>
    <property type="project" value="InterPro"/>
</dbReference>
<dbReference type="PRINTS" id="PR00996">
    <property type="entry name" value="CHERMTFRASE"/>
</dbReference>
<dbReference type="Gene3D" id="3.30.450.40">
    <property type="match status" value="2"/>
</dbReference>
<dbReference type="Pfam" id="PF03705">
    <property type="entry name" value="CheR_N"/>
    <property type="match status" value="1"/>
</dbReference>
<dbReference type="Pfam" id="PF01739">
    <property type="entry name" value="CheR"/>
    <property type="match status" value="1"/>
</dbReference>
<dbReference type="NCBIfam" id="TIGR00229">
    <property type="entry name" value="sensory_box"/>
    <property type="match status" value="5"/>
</dbReference>
<dbReference type="GO" id="GO:0008757">
    <property type="term" value="F:S-adenosylmethionine-dependent methyltransferase activity"/>
    <property type="evidence" value="ECO:0007669"/>
    <property type="project" value="InterPro"/>
</dbReference>
<dbReference type="InterPro" id="IPR013767">
    <property type="entry name" value="PAS_fold"/>
</dbReference>
<evidence type="ECO:0000259" key="4">
    <source>
        <dbReference type="PROSITE" id="PS50109"/>
    </source>
</evidence>
<dbReference type="InterPro" id="IPR029016">
    <property type="entry name" value="GAF-like_dom_sf"/>
</dbReference>
<dbReference type="PROSITE" id="PS50122">
    <property type="entry name" value="CHEB"/>
    <property type="match status" value="1"/>
</dbReference>
<evidence type="ECO:0000259" key="8">
    <source>
        <dbReference type="PROSITE" id="PS50123"/>
    </source>
</evidence>
<feature type="domain" description="PAC" evidence="6">
    <location>
        <begin position="1796"/>
        <end position="1843"/>
    </location>
</feature>
<dbReference type="InterPro" id="IPR029063">
    <property type="entry name" value="SAM-dependent_MTases_sf"/>
</dbReference>
<comment type="caution">
    <text evidence="1">Lacks conserved residue(s) required for the propagation of feature annotation.</text>
</comment>
<dbReference type="GO" id="GO:0000156">
    <property type="term" value="F:phosphorelay response regulator activity"/>
    <property type="evidence" value="ECO:0007669"/>
    <property type="project" value="InterPro"/>
</dbReference>
<dbReference type="SUPFAM" id="SSF55785">
    <property type="entry name" value="PYP-like sensor domain (PAS domain)"/>
    <property type="match status" value="11"/>
</dbReference>
<dbReference type="PROSITE" id="PS50109">
    <property type="entry name" value="HIS_KIN"/>
    <property type="match status" value="1"/>
</dbReference>
<dbReference type="Gene3D" id="3.40.50.150">
    <property type="entry name" value="Vaccinia Virus protein VP39"/>
    <property type="match status" value="1"/>
</dbReference>
<dbReference type="Pfam" id="PF13188">
    <property type="entry name" value="PAS_8"/>
    <property type="match status" value="1"/>
</dbReference>
<dbReference type="Pfam" id="PF00989">
    <property type="entry name" value="PAS"/>
    <property type="match status" value="1"/>
</dbReference>
<dbReference type="InterPro" id="IPR003018">
    <property type="entry name" value="GAF"/>
</dbReference>
<feature type="domain" description="PAC" evidence="6">
    <location>
        <begin position="1916"/>
        <end position="1969"/>
    </location>
</feature>
<dbReference type="CDD" id="cd16917">
    <property type="entry name" value="HATPase_UhpB-NarQ-NarX-like"/>
    <property type="match status" value="1"/>
</dbReference>
<dbReference type="GO" id="GO:0006355">
    <property type="term" value="P:regulation of DNA-templated transcription"/>
    <property type="evidence" value="ECO:0007669"/>
    <property type="project" value="InterPro"/>
</dbReference>
<dbReference type="Pfam" id="PF13596">
    <property type="entry name" value="PAS_10"/>
    <property type="match status" value="1"/>
</dbReference>
<dbReference type="PANTHER" id="PTHR24422:SF27">
    <property type="entry name" value="PROTEIN-GLUTAMATE O-METHYLTRANSFERASE"/>
    <property type="match status" value="1"/>
</dbReference>
<evidence type="ECO:0000259" key="6">
    <source>
        <dbReference type="PROSITE" id="PS50113"/>
    </source>
</evidence>
<dbReference type="SMART" id="SM00138">
    <property type="entry name" value="MeTrc"/>
    <property type="match status" value="1"/>
</dbReference>
<dbReference type="CDD" id="cd02440">
    <property type="entry name" value="AdoMet_MTases"/>
    <property type="match status" value="1"/>
</dbReference>
<dbReference type="SMART" id="SM00086">
    <property type="entry name" value="PAC"/>
    <property type="match status" value="5"/>
</dbReference>
<dbReference type="PANTHER" id="PTHR24422">
    <property type="entry name" value="CHEMOTAXIS PROTEIN METHYLTRANSFERASE"/>
    <property type="match status" value="1"/>
</dbReference>
<accession>A0A7G7GCF3</accession>
<evidence type="ECO:0000256" key="3">
    <source>
        <dbReference type="SAM" id="MobiDB-lite"/>
    </source>
</evidence>
<feature type="domain" description="PAS" evidence="5">
    <location>
        <begin position="1844"/>
        <end position="1913"/>
    </location>
</feature>
<feature type="domain" description="PAS" evidence="5">
    <location>
        <begin position="1724"/>
        <end position="1793"/>
    </location>
</feature>
<dbReference type="InterPro" id="IPR003594">
    <property type="entry name" value="HATPase_dom"/>
</dbReference>
<dbReference type="Gene3D" id="3.30.450.20">
    <property type="entry name" value="PAS domain"/>
    <property type="match status" value="11"/>
</dbReference>
<feature type="domain" description="PAC" evidence="6">
    <location>
        <begin position="2172"/>
        <end position="2224"/>
    </location>
</feature>
<dbReference type="GO" id="GO:0005737">
    <property type="term" value="C:cytoplasm"/>
    <property type="evidence" value="ECO:0007669"/>
    <property type="project" value="InterPro"/>
</dbReference>
<dbReference type="CDD" id="cd00130">
    <property type="entry name" value="PAS"/>
    <property type="match status" value="5"/>
</dbReference>